<dbReference type="InterPro" id="IPR010357">
    <property type="entry name" value="TXNDC17_dom"/>
</dbReference>
<dbReference type="Gene3D" id="3.40.30.10">
    <property type="entry name" value="Glutaredoxin"/>
    <property type="match status" value="1"/>
</dbReference>
<reference evidence="5" key="4">
    <citation type="submission" date="2025-09" db="UniProtKB">
        <authorList>
            <consortium name="Ensembl"/>
        </authorList>
    </citation>
    <scope>IDENTIFICATION</scope>
    <source>
        <strain evidence="5">HSOK</strain>
    </source>
</reference>
<keyword evidence="2" id="KW-0812">Transmembrane</keyword>
<organism evidence="5 6">
    <name type="scientific">Oryzias latipes</name>
    <name type="common">Japanese rice fish</name>
    <name type="synonym">Japanese killifish</name>
    <dbReference type="NCBI Taxonomy" id="8090"/>
    <lineage>
        <taxon>Eukaryota</taxon>
        <taxon>Metazoa</taxon>
        <taxon>Chordata</taxon>
        <taxon>Craniata</taxon>
        <taxon>Vertebrata</taxon>
        <taxon>Euteleostomi</taxon>
        <taxon>Actinopterygii</taxon>
        <taxon>Neopterygii</taxon>
        <taxon>Teleostei</taxon>
        <taxon>Neoteleostei</taxon>
        <taxon>Acanthomorphata</taxon>
        <taxon>Ovalentaria</taxon>
        <taxon>Atherinomorphae</taxon>
        <taxon>Beloniformes</taxon>
        <taxon>Adrianichthyidae</taxon>
        <taxon>Oryziinae</taxon>
        <taxon>Oryzias</taxon>
    </lineage>
</organism>
<evidence type="ECO:0000313" key="5">
    <source>
        <dbReference type="Ensembl" id="ENSORLP00015029618.1"/>
    </source>
</evidence>
<proteinExistence type="predicted"/>
<dbReference type="AlphaFoldDB" id="A0A3P9JBU0"/>
<reference evidence="5" key="3">
    <citation type="submission" date="2025-08" db="UniProtKB">
        <authorList>
            <consortium name="Ensembl"/>
        </authorList>
    </citation>
    <scope>IDENTIFICATION</scope>
    <source>
        <strain evidence="5">HSOK</strain>
    </source>
</reference>
<dbReference type="SUPFAM" id="SSF52833">
    <property type="entry name" value="Thioredoxin-like"/>
    <property type="match status" value="1"/>
</dbReference>
<dbReference type="Pfam" id="PF06110">
    <property type="entry name" value="TXD17-like_Trx"/>
    <property type="match status" value="1"/>
</dbReference>
<evidence type="ECO:0000313" key="6">
    <source>
        <dbReference type="Proteomes" id="UP000265200"/>
    </source>
</evidence>
<dbReference type="Ensembl" id="ENSORLT00015032451.1">
    <property type="protein sequence ID" value="ENSORLP00015029618.1"/>
    <property type="gene ID" value="ENSORLG00015012851.1"/>
</dbReference>
<accession>A0A3P9JBU0</accession>
<sequence>MFCTVCLFSFFFAYFSGTKDDKGTSWCPDCVTAEPNVRGKMSHLPDGSVFSLFDLFQIIERPYYYFLFDIFLIISLFSLSCI</sequence>
<feature type="domain" description="Thioredoxin" evidence="4">
    <location>
        <begin position="11"/>
        <end position="50"/>
    </location>
</feature>
<feature type="chain" id="PRO_5018204843" description="Thioredoxin domain-containing protein 17" evidence="3">
    <location>
        <begin position="18"/>
        <end position="82"/>
    </location>
</feature>
<feature type="transmembrane region" description="Helical" evidence="2">
    <location>
        <begin position="63"/>
        <end position="81"/>
    </location>
</feature>
<feature type="signal peptide" evidence="3">
    <location>
        <begin position="1"/>
        <end position="17"/>
    </location>
</feature>
<protein>
    <recommendedName>
        <fullName evidence="1">Thioredoxin domain-containing protein 17</fullName>
    </recommendedName>
</protein>
<keyword evidence="2" id="KW-0472">Membrane</keyword>
<dbReference type="Proteomes" id="UP000265200">
    <property type="component" value="Chromosome 22"/>
</dbReference>
<keyword evidence="2" id="KW-1133">Transmembrane helix</keyword>
<evidence type="ECO:0000256" key="1">
    <source>
        <dbReference type="ARBA" id="ARBA00016949"/>
    </source>
</evidence>
<reference key="1">
    <citation type="journal article" date="2007" name="Nature">
        <title>The medaka draft genome and insights into vertebrate genome evolution.</title>
        <authorList>
            <person name="Kasahara M."/>
            <person name="Naruse K."/>
            <person name="Sasaki S."/>
            <person name="Nakatani Y."/>
            <person name="Qu W."/>
            <person name="Ahsan B."/>
            <person name="Yamada T."/>
            <person name="Nagayasu Y."/>
            <person name="Doi K."/>
            <person name="Kasai Y."/>
            <person name="Jindo T."/>
            <person name="Kobayashi D."/>
            <person name="Shimada A."/>
            <person name="Toyoda A."/>
            <person name="Kuroki Y."/>
            <person name="Fujiyama A."/>
            <person name="Sasaki T."/>
            <person name="Shimizu A."/>
            <person name="Asakawa S."/>
            <person name="Shimizu N."/>
            <person name="Hashimoto S."/>
            <person name="Yang J."/>
            <person name="Lee Y."/>
            <person name="Matsushima K."/>
            <person name="Sugano S."/>
            <person name="Sakaizumi M."/>
            <person name="Narita T."/>
            <person name="Ohishi K."/>
            <person name="Haga S."/>
            <person name="Ohta F."/>
            <person name="Nomoto H."/>
            <person name="Nogata K."/>
            <person name="Morishita T."/>
            <person name="Endo T."/>
            <person name="Shin-I T."/>
            <person name="Takeda H."/>
            <person name="Morishita S."/>
            <person name="Kohara Y."/>
        </authorList>
    </citation>
    <scope>NUCLEOTIDE SEQUENCE [LARGE SCALE GENOMIC DNA]</scope>
    <source>
        <strain>Hd-rR</strain>
    </source>
</reference>
<evidence type="ECO:0000256" key="2">
    <source>
        <dbReference type="SAM" id="Phobius"/>
    </source>
</evidence>
<evidence type="ECO:0000259" key="4">
    <source>
        <dbReference type="Pfam" id="PF06110"/>
    </source>
</evidence>
<keyword evidence="3" id="KW-0732">Signal</keyword>
<name>A0A3P9JBU0_ORYLA</name>
<reference evidence="5 6" key="2">
    <citation type="submission" date="2017-04" db="EMBL/GenBank/DDBJ databases">
        <title>CpG methylation of centromeres and impact of large insertions on vertebrate speciation.</title>
        <authorList>
            <person name="Ichikawa K."/>
            <person name="Yoshimura J."/>
            <person name="Morishita S."/>
        </authorList>
    </citation>
    <scope>NUCLEOTIDE SEQUENCE</scope>
    <source>
        <strain evidence="5 6">HSOK</strain>
    </source>
</reference>
<evidence type="ECO:0000256" key="3">
    <source>
        <dbReference type="SAM" id="SignalP"/>
    </source>
</evidence>
<dbReference type="InterPro" id="IPR036249">
    <property type="entry name" value="Thioredoxin-like_sf"/>
</dbReference>